<evidence type="ECO:0000313" key="4">
    <source>
        <dbReference type="WBParaSite" id="PgB01_g186_t01"/>
    </source>
</evidence>
<proteinExistence type="predicted"/>
<dbReference type="WBParaSite" id="PgB01_g186_t01">
    <property type="protein sequence ID" value="PgB01_g186_t01"/>
    <property type="gene ID" value="PgB01_g186"/>
</dbReference>
<name>A0A914ZJP1_PARUN</name>
<feature type="transmembrane region" description="Helical" evidence="1">
    <location>
        <begin position="111"/>
        <end position="135"/>
    </location>
</feature>
<accession>A0A914ZJP1</accession>
<evidence type="ECO:0000256" key="2">
    <source>
        <dbReference type="SAM" id="SignalP"/>
    </source>
</evidence>
<protein>
    <submittedName>
        <fullName evidence="4">Uncharacterized protein</fullName>
    </submittedName>
</protein>
<feature type="chain" id="PRO_5037333190" evidence="2">
    <location>
        <begin position="22"/>
        <end position="234"/>
    </location>
</feature>
<keyword evidence="1" id="KW-1133">Transmembrane helix</keyword>
<keyword evidence="3" id="KW-1185">Reference proteome</keyword>
<keyword evidence="1" id="KW-0812">Transmembrane</keyword>
<sequence length="234" mass="25608">MAGQSYALLYVVWCTCGVVSALESPSSLETMPLYGPDTDEFAGEDMNGDAVLQDIILPIVNETLEKRVNKNERIISGTIKDSTQSIRLADDASAYRHSKEQRTKRSGEIPAILLIAISALALGIALTITLASLIYHRRRSSNSSQNTDPRSSFYAVDNEPRAWDSLSFSQSITDLSNNKVNFQSFESLSDDSYINSLDEAINQKASIIHAASKKGRLSSRAQSVITTNSRPSIV</sequence>
<dbReference type="AlphaFoldDB" id="A0A914ZJP1"/>
<keyword evidence="1" id="KW-0472">Membrane</keyword>
<organism evidence="3 4">
    <name type="scientific">Parascaris univalens</name>
    <name type="common">Nematode worm</name>
    <dbReference type="NCBI Taxonomy" id="6257"/>
    <lineage>
        <taxon>Eukaryota</taxon>
        <taxon>Metazoa</taxon>
        <taxon>Ecdysozoa</taxon>
        <taxon>Nematoda</taxon>
        <taxon>Chromadorea</taxon>
        <taxon>Rhabditida</taxon>
        <taxon>Spirurina</taxon>
        <taxon>Ascaridomorpha</taxon>
        <taxon>Ascaridoidea</taxon>
        <taxon>Ascarididae</taxon>
        <taxon>Parascaris</taxon>
    </lineage>
</organism>
<dbReference type="Proteomes" id="UP000887569">
    <property type="component" value="Unplaced"/>
</dbReference>
<feature type="signal peptide" evidence="2">
    <location>
        <begin position="1"/>
        <end position="21"/>
    </location>
</feature>
<evidence type="ECO:0000313" key="3">
    <source>
        <dbReference type="Proteomes" id="UP000887569"/>
    </source>
</evidence>
<evidence type="ECO:0000256" key="1">
    <source>
        <dbReference type="SAM" id="Phobius"/>
    </source>
</evidence>
<reference evidence="4" key="1">
    <citation type="submission" date="2022-11" db="UniProtKB">
        <authorList>
            <consortium name="WormBaseParasite"/>
        </authorList>
    </citation>
    <scope>IDENTIFICATION</scope>
</reference>
<keyword evidence="2" id="KW-0732">Signal</keyword>